<dbReference type="EMBL" id="JAPQKT010000002">
    <property type="protein sequence ID" value="KAJ5240390.1"/>
    <property type="molecule type" value="Genomic_DNA"/>
</dbReference>
<dbReference type="OrthoDB" id="4369073at2759"/>
<reference evidence="3" key="2">
    <citation type="journal article" date="2023" name="IMA Fungus">
        <title>Comparative genomic study of the Penicillium genus elucidates a diverse pangenome and 15 lateral gene transfer events.</title>
        <authorList>
            <person name="Petersen C."/>
            <person name="Sorensen T."/>
            <person name="Nielsen M.R."/>
            <person name="Sondergaard T.E."/>
            <person name="Sorensen J.L."/>
            <person name="Fitzpatrick D.A."/>
            <person name="Frisvad J.C."/>
            <person name="Nielsen K.L."/>
        </authorList>
    </citation>
    <scope>NUCLEOTIDE SEQUENCE</scope>
    <source>
        <strain evidence="3">IBT 23319</strain>
    </source>
</reference>
<dbReference type="InterPro" id="IPR002110">
    <property type="entry name" value="Ankyrin_rpt"/>
</dbReference>
<gene>
    <name evidence="3" type="ORF">N7469_001981</name>
</gene>
<accession>A0A9W9P9T4</accession>
<dbReference type="PANTHER" id="PTHR24198:SF165">
    <property type="entry name" value="ANKYRIN REPEAT-CONTAINING PROTEIN-RELATED"/>
    <property type="match status" value="1"/>
</dbReference>
<dbReference type="PANTHER" id="PTHR24198">
    <property type="entry name" value="ANKYRIN REPEAT AND PROTEIN KINASE DOMAIN-CONTAINING PROTEIN"/>
    <property type="match status" value="1"/>
</dbReference>
<reference evidence="3" key="1">
    <citation type="submission" date="2022-11" db="EMBL/GenBank/DDBJ databases">
        <authorList>
            <person name="Petersen C."/>
        </authorList>
    </citation>
    <scope>NUCLEOTIDE SEQUENCE</scope>
    <source>
        <strain evidence="3">IBT 23319</strain>
    </source>
</reference>
<dbReference type="GeneID" id="81380068"/>
<organism evidence="3 4">
    <name type="scientific">Penicillium citrinum</name>
    <dbReference type="NCBI Taxonomy" id="5077"/>
    <lineage>
        <taxon>Eukaryota</taxon>
        <taxon>Fungi</taxon>
        <taxon>Dikarya</taxon>
        <taxon>Ascomycota</taxon>
        <taxon>Pezizomycotina</taxon>
        <taxon>Eurotiomycetes</taxon>
        <taxon>Eurotiomycetidae</taxon>
        <taxon>Eurotiales</taxon>
        <taxon>Aspergillaceae</taxon>
        <taxon>Penicillium</taxon>
    </lineage>
</organism>
<evidence type="ECO:0000256" key="2">
    <source>
        <dbReference type="ARBA" id="ARBA00023043"/>
    </source>
</evidence>
<keyword evidence="2" id="KW-0040">ANK repeat</keyword>
<name>A0A9W9P9T4_PENCI</name>
<dbReference type="Pfam" id="PF12796">
    <property type="entry name" value="Ank_2"/>
    <property type="match status" value="1"/>
</dbReference>
<protein>
    <submittedName>
        <fullName evidence="3">Uncharacterized protein</fullName>
    </submittedName>
</protein>
<dbReference type="AlphaFoldDB" id="A0A9W9P9T4"/>
<dbReference type="RefSeq" id="XP_056503395.1">
    <property type="nucleotide sequence ID" value="XM_056640901.1"/>
</dbReference>
<proteinExistence type="predicted"/>
<dbReference type="SUPFAM" id="SSF48403">
    <property type="entry name" value="Ankyrin repeat"/>
    <property type="match status" value="1"/>
</dbReference>
<keyword evidence="4" id="KW-1185">Reference proteome</keyword>
<evidence type="ECO:0000256" key="1">
    <source>
        <dbReference type="ARBA" id="ARBA00022737"/>
    </source>
</evidence>
<dbReference type="InterPro" id="IPR036770">
    <property type="entry name" value="Ankyrin_rpt-contain_sf"/>
</dbReference>
<comment type="caution">
    <text evidence="3">The sequence shown here is derived from an EMBL/GenBank/DDBJ whole genome shotgun (WGS) entry which is preliminary data.</text>
</comment>
<keyword evidence="1" id="KW-0677">Repeat</keyword>
<dbReference type="Proteomes" id="UP001147733">
    <property type="component" value="Unassembled WGS sequence"/>
</dbReference>
<evidence type="ECO:0000313" key="3">
    <source>
        <dbReference type="EMBL" id="KAJ5240390.1"/>
    </source>
</evidence>
<evidence type="ECO:0000313" key="4">
    <source>
        <dbReference type="Proteomes" id="UP001147733"/>
    </source>
</evidence>
<dbReference type="Gene3D" id="1.25.40.20">
    <property type="entry name" value="Ankyrin repeat-containing domain"/>
    <property type="match status" value="1"/>
</dbReference>
<dbReference type="SMART" id="SM00248">
    <property type="entry name" value="ANK"/>
    <property type="match status" value="5"/>
</dbReference>
<sequence>MAQLSTFMPLQTTSALVGRTRYRKTTDASRYNKDGQAALSLAIMQGNLPFVQNLLRQPDVDINGGNPKYQPPILEALEYQRYDVLKMLLQDPRIDSNIQNGQGYTALHLAIIYDDLVALQMLLDHTHIDINYLDSSGNSALLLAAMTYDGRNQKREAIIDVLVSHPKTSVNIQDHRGRSVLWHAANTSNRKLILQLARLPATDLEAPDDNGVTPSGQSRKRGDLEIAALLQNLFIFTEAFRCSFM</sequence>